<sequence>MSTVTLPTDGPLRLSPRPLAQRNAQYAEQFDAETLFYDVYRRGPDIVFQGPPLLNLAEPVLAAPLLRNPLGPLFRRMRRIERHKASEIRLRSAADAVVLDGPLGPIPITVQPDGSDLFAGRRVLHSLSKDNAPRWIADWIRFYREIHGADAVLLYDNGSTRYSAAGLEADLRAAFPDMLIVVLLWPFKYGPQGGWAGAVDGVEAPWDSDFCQTGSLQHARQRFLQRARSVLNVDIDELVIGPEPIFAATERSRDGFIKFEGQWVSAATPEPVAPEASRHHHFIHRDLAESDGCPPKWCIAPPRCESDGYTWSVHNLFGARANRRIDPRFTFRHFRAINNNWKADRKLDETFAADRLVVDEPLAAALAQAGLGEAGGP</sequence>
<name>A0A7X1KE12_9SPHN</name>
<reference evidence="1 2" key="1">
    <citation type="submission" date="2020-08" db="EMBL/GenBank/DDBJ databases">
        <title>The genome sequence of Novosphingobium flavum 4Y4.</title>
        <authorList>
            <person name="Liu Y."/>
        </authorList>
    </citation>
    <scope>NUCLEOTIDE SEQUENCE [LARGE SCALE GENOMIC DNA]</scope>
    <source>
        <strain evidence="1 2">4Y4</strain>
    </source>
</reference>
<gene>
    <name evidence="1" type="ORF">H7F49_18670</name>
</gene>
<dbReference type="AlphaFoldDB" id="A0A7X1KE12"/>
<dbReference type="Proteomes" id="UP000520156">
    <property type="component" value="Unassembled WGS sequence"/>
</dbReference>
<evidence type="ECO:0000313" key="1">
    <source>
        <dbReference type="EMBL" id="MBC2653707.1"/>
    </source>
</evidence>
<evidence type="ECO:0000313" key="2">
    <source>
        <dbReference type="Proteomes" id="UP000520156"/>
    </source>
</evidence>
<accession>A0A7X1KE12</accession>
<protein>
    <submittedName>
        <fullName evidence="1">Uncharacterized protein</fullName>
    </submittedName>
</protein>
<dbReference type="EMBL" id="JACLAU010000075">
    <property type="protein sequence ID" value="MBC2653707.1"/>
    <property type="molecule type" value="Genomic_DNA"/>
</dbReference>
<keyword evidence="2" id="KW-1185">Reference proteome</keyword>
<proteinExistence type="predicted"/>
<organism evidence="1 2">
    <name type="scientific">Novosphingobium aerophilum</name>
    <dbReference type="NCBI Taxonomy" id="2839843"/>
    <lineage>
        <taxon>Bacteria</taxon>
        <taxon>Pseudomonadati</taxon>
        <taxon>Pseudomonadota</taxon>
        <taxon>Alphaproteobacteria</taxon>
        <taxon>Sphingomonadales</taxon>
        <taxon>Sphingomonadaceae</taxon>
        <taxon>Novosphingobium</taxon>
    </lineage>
</organism>
<comment type="caution">
    <text evidence="1">The sequence shown here is derived from an EMBL/GenBank/DDBJ whole genome shotgun (WGS) entry which is preliminary data.</text>
</comment>